<keyword evidence="4" id="KW-1185">Reference proteome</keyword>
<reference evidence="3" key="1">
    <citation type="journal article" date="2017" name="Nature">
        <title>The genome of Chenopodium quinoa.</title>
        <authorList>
            <person name="Jarvis D.E."/>
            <person name="Ho Y.S."/>
            <person name="Lightfoot D.J."/>
            <person name="Schmoeckel S.M."/>
            <person name="Li B."/>
            <person name="Borm T.J.A."/>
            <person name="Ohyanagi H."/>
            <person name="Mineta K."/>
            <person name="Michell C.T."/>
            <person name="Saber N."/>
            <person name="Kharbatia N.M."/>
            <person name="Rupper R.R."/>
            <person name="Sharp A.R."/>
            <person name="Dally N."/>
            <person name="Boughton B.A."/>
            <person name="Woo Y.H."/>
            <person name="Gao G."/>
            <person name="Schijlen E.G.W.M."/>
            <person name="Guo X."/>
            <person name="Momin A.A."/>
            <person name="Negrao S."/>
            <person name="Al-Babili S."/>
            <person name="Gehring C."/>
            <person name="Roessner U."/>
            <person name="Jung C."/>
            <person name="Murphy K."/>
            <person name="Arold S.T."/>
            <person name="Gojobori T."/>
            <person name="van der Linden C.G."/>
            <person name="van Loo E.N."/>
            <person name="Jellen E.N."/>
            <person name="Maughan P.J."/>
            <person name="Tester M."/>
        </authorList>
    </citation>
    <scope>NUCLEOTIDE SEQUENCE [LARGE SCALE GENOMIC DNA]</scope>
    <source>
        <strain evidence="3">cv. PI 614886</strain>
    </source>
</reference>
<protein>
    <submittedName>
        <fullName evidence="3">Uncharacterized protein</fullName>
    </submittedName>
</protein>
<dbReference type="Gramene" id="AUR62002832-RA">
    <property type="protein sequence ID" value="AUR62002832-RA:cds"/>
    <property type="gene ID" value="AUR62002832"/>
</dbReference>
<feature type="chain" id="PRO_5030984590" evidence="2">
    <location>
        <begin position="23"/>
        <end position="246"/>
    </location>
</feature>
<evidence type="ECO:0000256" key="2">
    <source>
        <dbReference type="SAM" id="SignalP"/>
    </source>
</evidence>
<evidence type="ECO:0000256" key="1">
    <source>
        <dbReference type="SAM" id="MobiDB-lite"/>
    </source>
</evidence>
<feature type="signal peptide" evidence="2">
    <location>
        <begin position="1"/>
        <end position="22"/>
    </location>
</feature>
<accession>A0A803KUX4</accession>
<dbReference type="AlphaFoldDB" id="A0A803KUX4"/>
<name>A0A803KUX4_CHEQI</name>
<organism evidence="3 4">
    <name type="scientific">Chenopodium quinoa</name>
    <name type="common">Quinoa</name>
    <dbReference type="NCBI Taxonomy" id="63459"/>
    <lineage>
        <taxon>Eukaryota</taxon>
        <taxon>Viridiplantae</taxon>
        <taxon>Streptophyta</taxon>
        <taxon>Embryophyta</taxon>
        <taxon>Tracheophyta</taxon>
        <taxon>Spermatophyta</taxon>
        <taxon>Magnoliopsida</taxon>
        <taxon>eudicotyledons</taxon>
        <taxon>Gunneridae</taxon>
        <taxon>Pentapetalae</taxon>
        <taxon>Caryophyllales</taxon>
        <taxon>Chenopodiaceae</taxon>
        <taxon>Chenopodioideae</taxon>
        <taxon>Atripliceae</taxon>
        <taxon>Chenopodium</taxon>
    </lineage>
</organism>
<sequence>MPSTYVGLFFLVSHLILLTCSAKEPKGHLCPSSFQCGTLGTFSYPFTTAFNPDCGICVINCTDTIPTIGLSSSGPWYKIMNNFSSKRSFVVSDEDFLYITASNACNHFERKTITLPKSSTLIFTNLSNETFWKCRKAFNISRSRNFRRILDCRDYNIYHSNNSEDGIRFSDCMSFLYPQKLLVELSNKCSQCIGEGGRCEKLMNGESQCINKQQGVGKWWSGKGGGGSGGGDETEWCTGGGDGEKG</sequence>
<evidence type="ECO:0000313" key="3">
    <source>
        <dbReference type="EnsemblPlants" id="AUR62002832-RA:cds"/>
    </source>
</evidence>
<proteinExistence type="predicted"/>
<dbReference type="EnsemblPlants" id="AUR62002832-RA">
    <property type="protein sequence ID" value="AUR62002832-RA:cds"/>
    <property type="gene ID" value="AUR62002832"/>
</dbReference>
<keyword evidence="2" id="KW-0732">Signal</keyword>
<feature type="region of interest" description="Disordered" evidence="1">
    <location>
        <begin position="222"/>
        <end position="246"/>
    </location>
</feature>
<feature type="compositionally biased region" description="Gly residues" evidence="1">
    <location>
        <begin position="222"/>
        <end position="231"/>
    </location>
</feature>
<evidence type="ECO:0000313" key="4">
    <source>
        <dbReference type="Proteomes" id="UP000596660"/>
    </source>
</evidence>
<dbReference type="Proteomes" id="UP000596660">
    <property type="component" value="Unplaced"/>
</dbReference>
<reference evidence="3" key="2">
    <citation type="submission" date="2021-03" db="UniProtKB">
        <authorList>
            <consortium name="EnsemblPlants"/>
        </authorList>
    </citation>
    <scope>IDENTIFICATION</scope>
</reference>